<name>A0A6I3WLW5_9PSED</name>
<keyword evidence="3" id="KW-1185">Reference proteome</keyword>
<reference evidence="2 3" key="1">
    <citation type="submission" date="2019-11" db="EMBL/GenBank/DDBJ databases">
        <title>Pseudomonas karstica sp. nov. and Pseudomonas spelaei sp. nov. from karst caves.</title>
        <authorList>
            <person name="Zeman M."/>
        </authorList>
    </citation>
    <scope>NUCLEOTIDE SEQUENCE [LARGE SCALE GENOMIC DNA]</scope>
    <source>
        <strain evidence="2 3">CCM 7893</strain>
    </source>
</reference>
<protein>
    <submittedName>
        <fullName evidence="2">Uncharacterized protein</fullName>
    </submittedName>
</protein>
<dbReference type="EMBL" id="WNNK01000042">
    <property type="protein sequence ID" value="MUF08199.1"/>
    <property type="molecule type" value="Genomic_DNA"/>
</dbReference>
<dbReference type="AlphaFoldDB" id="A0A6I3WLW5"/>
<evidence type="ECO:0000313" key="3">
    <source>
        <dbReference type="Proteomes" id="UP000438196"/>
    </source>
</evidence>
<organism evidence="2 3">
    <name type="scientific">Pseudomonas spelaei</name>
    <dbReference type="NCBI Taxonomy" id="1055469"/>
    <lineage>
        <taxon>Bacteria</taxon>
        <taxon>Pseudomonadati</taxon>
        <taxon>Pseudomonadota</taxon>
        <taxon>Gammaproteobacteria</taxon>
        <taxon>Pseudomonadales</taxon>
        <taxon>Pseudomonadaceae</taxon>
        <taxon>Pseudomonas</taxon>
    </lineage>
</organism>
<feature type="region of interest" description="Disordered" evidence="1">
    <location>
        <begin position="1"/>
        <end position="22"/>
    </location>
</feature>
<evidence type="ECO:0000313" key="2">
    <source>
        <dbReference type="EMBL" id="MUF08199.1"/>
    </source>
</evidence>
<proteinExistence type="predicted"/>
<dbReference type="RefSeq" id="WP_178123634.1">
    <property type="nucleotide sequence ID" value="NZ_JBHSTH010000047.1"/>
</dbReference>
<sequence>MPLLQPQRDAALSHTGPSSLNPRPFYNLYAEGGCLHSVLYRVVPAGKNFFHILEVPSGRIKGFRSDHNQACALAKELEITLYALNANVVVSSHR</sequence>
<evidence type="ECO:0000256" key="1">
    <source>
        <dbReference type="SAM" id="MobiDB-lite"/>
    </source>
</evidence>
<accession>A0A6I3WLW5</accession>
<gene>
    <name evidence="2" type="ORF">GNF76_28070</name>
</gene>
<dbReference type="Proteomes" id="UP000438196">
    <property type="component" value="Unassembled WGS sequence"/>
</dbReference>
<comment type="caution">
    <text evidence="2">The sequence shown here is derived from an EMBL/GenBank/DDBJ whole genome shotgun (WGS) entry which is preliminary data.</text>
</comment>